<evidence type="ECO:0000256" key="1">
    <source>
        <dbReference type="ARBA" id="ARBA00009431"/>
    </source>
</evidence>
<organism evidence="2 3">
    <name type="scientific">Papaver atlanticum</name>
    <dbReference type="NCBI Taxonomy" id="357466"/>
    <lineage>
        <taxon>Eukaryota</taxon>
        <taxon>Viridiplantae</taxon>
        <taxon>Streptophyta</taxon>
        <taxon>Embryophyta</taxon>
        <taxon>Tracheophyta</taxon>
        <taxon>Spermatophyta</taxon>
        <taxon>Magnoliopsida</taxon>
        <taxon>Ranunculales</taxon>
        <taxon>Papaveraceae</taxon>
        <taxon>Papaveroideae</taxon>
        <taxon>Papaver</taxon>
    </lineage>
</organism>
<dbReference type="EMBL" id="JAJJMB010000025">
    <property type="protein sequence ID" value="KAI3963720.1"/>
    <property type="molecule type" value="Genomic_DNA"/>
</dbReference>
<proteinExistence type="inferred from homology"/>
<dbReference type="Gene3D" id="3.40.50.11320">
    <property type="match status" value="1"/>
</dbReference>
<sequence>MESSSLDMKTTMTSPAGDSKLHVEGKNSWFLLWNSFWWPCFKQRICGVSLFKKSIGSSHGDSLLSGDIDMCVPLTRTGAWTRSLGYKIVDKWRPLSFQRSGCWYTQGYYQNLTFLIVRGPW</sequence>
<comment type="similarity">
    <text evidence="1">Belongs to the peptidase S10 family.</text>
</comment>
<dbReference type="Pfam" id="PF00450">
    <property type="entry name" value="Peptidase_S10"/>
    <property type="match status" value="1"/>
</dbReference>
<dbReference type="GO" id="GO:0004185">
    <property type="term" value="F:serine-type carboxypeptidase activity"/>
    <property type="evidence" value="ECO:0007669"/>
    <property type="project" value="InterPro"/>
</dbReference>
<dbReference type="SUPFAM" id="SSF53474">
    <property type="entry name" value="alpha/beta-Hydrolases"/>
    <property type="match status" value="1"/>
</dbReference>
<dbReference type="InterPro" id="IPR001563">
    <property type="entry name" value="Peptidase_S10"/>
</dbReference>
<dbReference type="GO" id="GO:0006508">
    <property type="term" value="P:proteolysis"/>
    <property type="evidence" value="ECO:0007669"/>
    <property type="project" value="InterPro"/>
</dbReference>
<evidence type="ECO:0000313" key="2">
    <source>
        <dbReference type="EMBL" id="KAI3963720.1"/>
    </source>
</evidence>
<dbReference type="AlphaFoldDB" id="A0AAD4TJL2"/>
<evidence type="ECO:0000313" key="3">
    <source>
        <dbReference type="Proteomes" id="UP001202328"/>
    </source>
</evidence>
<accession>A0AAD4TJL2</accession>
<name>A0AAD4TJL2_9MAGN</name>
<keyword evidence="3" id="KW-1185">Reference proteome</keyword>
<dbReference type="InterPro" id="IPR029058">
    <property type="entry name" value="AB_hydrolase_fold"/>
</dbReference>
<dbReference type="Proteomes" id="UP001202328">
    <property type="component" value="Unassembled WGS sequence"/>
</dbReference>
<protein>
    <submittedName>
        <fullName evidence="2">Uncharacterized protein</fullName>
    </submittedName>
</protein>
<reference evidence="2" key="1">
    <citation type="submission" date="2022-04" db="EMBL/GenBank/DDBJ databases">
        <title>A functionally conserved STORR gene fusion in Papaver species that diverged 16.8 million years ago.</title>
        <authorList>
            <person name="Catania T."/>
        </authorList>
    </citation>
    <scope>NUCLEOTIDE SEQUENCE</scope>
    <source>
        <strain evidence="2">S-188037</strain>
    </source>
</reference>
<gene>
    <name evidence="2" type="ORF">MKW98_021960</name>
</gene>
<comment type="caution">
    <text evidence="2">The sequence shown here is derived from an EMBL/GenBank/DDBJ whole genome shotgun (WGS) entry which is preliminary data.</text>
</comment>